<name>A0A2H0W9B5_9BACT</name>
<dbReference type="AlphaFoldDB" id="A0A2H0W9B5"/>
<comment type="caution">
    <text evidence="1">The sequence shown here is derived from an EMBL/GenBank/DDBJ whole genome shotgun (WGS) entry which is preliminary data.</text>
</comment>
<dbReference type="Gene3D" id="3.40.50.720">
    <property type="entry name" value="NAD(P)-binding Rossmann-like Domain"/>
    <property type="match status" value="2"/>
</dbReference>
<evidence type="ECO:0008006" key="3">
    <source>
        <dbReference type="Google" id="ProtNLM"/>
    </source>
</evidence>
<proteinExistence type="predicted"/>
<reference evidence="2" key="1">
    <citation type="submission" date="2017-09" db="EMBL/GenBank/DDBJ databases">
        <title>Depth-based differentiation of microbial function through sediment-hosted aquifers and enrichment of novel symbionts in the deep terrestrial subsurface.</title>
        <authorList>
            <person name="Probst A.J."/>
            <person name="Ladd B."/>
            <person name="Jarett J.K."/>
            <person name="Geller-Mcgrath D.E."/>
            <person name="Sieber C.M.K."/>
            <person name="Emerson J.B."/>
            <person name="Anantharaman K."/>
            <person name="Thomas B.C."/>
            <person name="Malmstrom R."/>
            <person name="Stieglmeier M."/>
            <person name="Klingl A."/>
            <person name="Woyke T."/>
            <person name="Ryan C.M."/>
            <person name="Banfield J.F."/>
        </authorList>
    </citation>
    <scope>NUCLEOTIDE SEQUENCE [LARGE SCALE GENOMIC DNA]</scope>
</reference>
<organism evidence="1 2">
    <name type="scientific">Candidatus Beckwithbacteria bacterium CG10_big_fil_rev_8_21_14_0_10_34_10</name>
    <dbReference type="NCBI Taxonomy" id="1974495"/>
    <lineage>
        <taxon>Bacteria</taxon>
        <taxon>Candidatus Beckwithiibacteriota</taxon>
    </lineage>
</organism>
<protein>
    <recommendedName>
        <fullName evidence="3">D-isomer specific 2-hydroxyacid dehydrogenase NAD-binding domain-containing protein</fullName>
    </recommendedName>
</protein>
<gene>
    <name evidence="1" type="ORF">COT75_02465</name>
</gene>
<dbReference type="Proteomes" id="UP000230093">
    <property type="component" value="Unassembled WGS sequence"/>
</dbReference>
<evidence type="ECO:0000313" key="2">
    <source>
        <dbReference type="Proteomes" id="UP000230093"/>
    </source>
</evidence>
<sequence>MDKTNPLFSFPNVIITPHIGFNSEEAEYRLSEIVVQNIKAFLDGKPQNLVN</sequence>
<dbReference type="InterPro" id="IPR036291">
    <property type="entry name" value="NAD(P)-bd_dom_sf"/>
</dbReference>
<accession>A0A2H0W9B5</accession>
<dbReference type="SUPFAM" id="SSF51735">
    <property type="entry name" value="NAD(P)-binding Rossmann-fold domains"/>
    <property type="match status" value="1"/>
</dbReference>
<evidence type="ECO:0000313" key="1">
    <source>
        <dbReference type="EMBL" id="PIS09242.1"/>
    </source>
</evidence>
<dbReference type="EMBL" id="PEZT01000014">
    <property type="protein sequence ID" value="PIS09242.1"/>
    <property type="molecule type" value="Genomic_DNA"/>
</dbReference>